<keyword evidence="14" id="KW-1185">Reference proteome</keyword>
<dbReference type="Proteomes" id="UP000281553">
    <property type="component" value="Unassembled WGS sequence"/>
</dbReference>
<comment type="similarity">
    <text evidence="3">Belongs to the glycosyltransferase 7 family.</text>
</comment>
<keyword evidence="8" id="KW-1133">Transmembrane helix</keyword>
<name>A0A3P7LGR5_DIBLA</name>
<keyword evidence="4" id="KW-0328">Glycosyltransferase</keyword>
<evidence type="ECO:0000259" key="11">
    <source>
        <dbReference type="Pfam" id="PF02709"/>
    </source>
</evidence>
<evidence type="ECO:0000259" key="12">
    <source>
        <dbReference type="Pfam" id="PF13733"/>
    </source>
</evidence>
<keyword evidence="9" id="KW-0472">Membrane</keyword>
<evidence type="ECO:0000313" key="14">
    <source>
        <dbReference type="Proteomes" id="UP000281553"/>
    </source>
</evidence>
<dbReference type="GO" id="GO:0016020">
    <property type="term" value="C:membrane"/>
    <property type="evidence" value="ECO:0007669"/>
    <property type="project" value="UniProtKB-SubCell"/>
</dbReference>
<evidence type="ECO:0000256" key="4">
    <source>
        <dbReference type="ARBA" id="ARBA00022676"/>
    </source>
</evidence>
<evidence type="ECO:0000256" key="9">
    <source>
        <dbReference type="ARBA" id="ARBA00023136"/>
    </source>
</evidence>
<evidence type="ECO:0000256" key="5">
    <source>
        <dbReference type="ARBA" id="ARBA00022679"/>
    </source>
</evidence>
<accession>A0A3P7LGR5</accession>
<evidence type="ECO:0000256" key="6">
    <source>
        <dbReference type="ARBA" id="ARBA00022692"/>
    </source>
</evidence>
<dbReference type="Pfam" id="PF02709">
    <property type="entry name" value="Glyco_transf_7C"/>
    <property type="match status" value="1"/>
</dbReference>
<evidence type="ECO:0008006" key="15">
    <source>
        <dbReference type="Google" id="ProtNLM"/>
    </source>
</evidence>
<dbReference type="PANTHER" id="PTHR19300">
    <property type="entry name" value="BETA-1,4-GALACTOSYLTRANSFERASE"/>
    <property type="match status" value="1"/>
</dbReference>
<keyword evidence="5" id="KW-0808">Transferase</keyword>
<dbReference type="Pfam" id="PF13733">
    <property type="entry name" value="Glyco_transf_7N"/>
    <property type="match status" value="1"/>
</dbReference>
<dbReference type="GO" id="GO:0008378">
    <property type="term" value="F:galactosyltransferase activity"/>
    <property type="evidence" value="ECO:0007669"/>
    <property type="project" value="TreeGrafter"/>
</dbReference>
<dbReference type="SUPFAM" id="SSF53448">
    <property type="entry name" value="Nucleotide-diphospho-sugar transferases"/>
    <property type="match status" value="1"/>
</dbReference>
<keyword evidence="7" id="KW-0735">Signal-anchor</keyword>
<dbReference type="OrthoDB" id="10016069at2759"/>
<evidence type="ECO:0000256" key="2">
    <source>
        <dbReference type="ARBA" id="ARBA00004922"/>
    </source>
</evidence>
<dbReference type="InterPro" id="IPR027995">
    <property type="entry name" value="Galactosyl_T_N"/>
</dbReference>
<dbReference type="GO" id="GO:0005794">
    <property type="term" value="C:Golgi apparatus"/>
    <property type="evidence" value="ECO:0007669"/>
    <property type="project" value="TreeGrafter"/>
</dbReference>
<keyword evidence="6" id="KW-0812">Transmembrane</keyword>
<dbReference type="UniPathway" id="UPA00378"/>
<dbReference type="InterPro" id="IPR027791">
    <property type="entry name" value="Galactosyl_T_C"/>
</dbReference>
<dbReference type="GO" id="GO:0005975">
    <property type="term" value="P:carbohydrate metabolic process"/>
    <property type="evidence" value="ECO:0007669"/>
    <property type="project" value="InterPro"/>
</dbReference>
<dbReference type="EMBL" id="UYRU01046333">
    <property type="protein sequence ID" value="VDN09068.1"/>
    <property type="molecule type" value="Genomic_DNA"/>
</dbReference>
<organism evidence="13 14">
    <name type="scientific">Dibothriocephalus latus</name>
    <name type="common">Fish tapeworm</name>
    <name type="synonym">Diphyllobothrium latum</name>
    <dbReference type="NCBI Taxonomy" id="60516"/>
    <lineage>
        <taxon>Eukaryota</taxon>
        <taxon>Metazoa</taxon>
        <taxon>Spiralia</taxon>
        <taxon>Lophotrochozoa</taxon>
        <taxon>Platyhelminthes</taxon>
        <taxon>Cestoda</taxon>
        <taxon>Eucestoda</taxon>
        <taxon>Diphyllobothriidea</taxon>
        <taxon>Diphyllobothriidae</taxon>
        <taxon>Dibothriocephalus</taxon>
    </lineage>
</organism>
<evidence type="ECO:0000256" key="10">
    <source>
        <dbReference type="ARBA" id="ARBA00023180"/>
    </source>
</evidence>
<feature type="domain" description="Galactosyltransferase C-terminal" evidence="11">
    <location>
        <begin position="163"/>
        <end position="223"/>
    </location>
</feature>
<dbReference type="Gene3D" id="3.90.550.10">
    <property type="entry name" value="Spore Coat Polysaccharide Biosynthesis Protein SpsA, Chain A"/>
    <property type="match status" value="1"/>
</dbReference>
<dbReference type="PANTHER" id="PTHR19300:SF57">
    <property type="entry name" value="BETA-1,4-N-ACETYLGALACTOSAMINYLTRANSFERASE"/>
    <property type="match status" value="1"/>
</dbReference>
<evidence type="ECO:0000256" key="1">
    <source>
        <dbReference type="ARBA" id="ARBA00004606"/>
    </source>
</evidence>
<evidence type="ECO:0000256" key="3">
    <source>
        <dbReference type="ARBA" id="ARBA00005735"/>
    </source>
</evidence>
<comment type="pathway">
    <text evidence="2">Protein modification; protein glycosylation.</text>
</comment>
<evidence type="ECO:0000256" key="7">
    <source>
        <dbReference type="ARBA" id="ARBA00022968"/>
    </source>
</evidence>
<evidence type="ECO:0000313" key="13">
    <source>
        <dbReference type="EMBL" id="VDN09068.1"/>
    </source>
</evidence>
<dbReference type="InterPro" id="IPR003859">
    <property type="entry name" value="Galactosyl_T"/>
</dbReference>
<comment type="subcellular location">
    <subcellularLocation>
        <location evidence="1">Membrane</location>
        <topology evidence="1">Single-pass type II membrane protein</topology>
    </subcellularLocation>
</comment>
<keyword evidence="10" id="KW-0325">Glycoprotein</keyword>
<feature type="domain" description="Galactosyltransferase N-terminal" evidence="12">
    <location>
        <begin position="38"/>
        <end position="142"/>
    </location>
</feature>
<dbReference type="AlphaFoldDB" id="A0A3P7LGR5"/>
<dbReference type="PRINTS" id="PR02050">
    <property type="entry name" value="B14GALTRFASE"/>
</dbReference>
<reference evidence="13 14" key="1">
    <citation type="submission" date="2018-11" db="EMBL/GenBank/DDBJ databases">
        <authorList>
            <consortium name="Pathogen Informatics"/>
        </authorList>
    </citation>
    <scope>NUCLEOTIDE SEQUENCE [LARGE SCALE GENOMIC DNA]</scope>
</reference>
<sequence>MPILSLRGLPNPQHLLSIIPRSQYQSEIGAVNAKLSEEIFMPEFDYTKEKVAIIVPYRNRSQQLYAFLHHMWPFLSKQRKQYVLIVTEQAGTTAFNRAKLFNVAVRAVKESSNDDDQLYDINCFILHDVDKVPISPSVVYECGQNFCHDICVTTRPYCIFRMYGAFMGAATAFRWEHIKTINGASNLFYGWGGENDDLRIRLKANKIPVDQPPAREGMFYEFEREHPASVENRREDIGLMDPQNATHRWKTDGINQTRYTLLKRIDYNFFIWLLVSI</sequence>
<gene>
    <name evidence="13" type="ORF">DILT_LOCUS4899</name>
</gene>
<evidence type="ECO:0000256" key="8">
    <source>
        <dbReference type="ARBA" id="ARBA00022989"/>
    </source>
</evidence>
<protein>
    <recommendedName>
        <fullName evidence="15">Galactosyltransferase N-terminal domain-containing protein</fullName>
    </recommendedName>
</protein>
<dbReference type="InterPro" id="IPR029044">
    <property type="entry name" value="Nucleotide-diphossugar_trans"/>
</dbReference>
<proteinExistence type="inferred from homology"/>